<evidence type="ECO:0000259" key="1">
    <source>
        <dbReference type="Pfam" id="PF13933"/>
    </source>
</evidence>
<evidence type="ECO:0000313" key="3">
    <source>
        <dbReference type="Proteomes" id="UP000244073"/>
    </source>
</evidence>
<dbReference type="GO" id="GO:0009277">
    <property type="term" value="C:fungal-type cell wall"/>
    <property type="evidence" value="ECO:0007669"/>
    <property type="project" value="TreeGrafter"/>
</dbReference>
<protein>
    <recommendedName>
        <fullName evidence="1">Putative peptidase domain-containing protein</fullName>
    </recommendedName>
</protein>
<evidence type="ECO:0000313" key="2">
    <source>
        <dbReference type="EMBL" id="PTU24184.1"/>
    </source>
</evidence>
<gene>
    <name evidence="2" type="ORF">P175DRAFT_0537813</name>
</gene>
<name>A0A2T5M6M7_9EURO</name>
<dbReference type="PANTHER" id="PTHR39399">
    <property type="entry name" value="PROTEIN ZPS1"/>
    <property type="match status" value="1"/>
</dbReference>
<sequence>PVGGNHQSAIYRKYFRDRPSITAIGAYDIILHGNKNNVLFRCDNPDGNCALEGTSSPPCTSNRGWGGVGHGRGGNASDETVICELSYQTRRSLSTMCALTWLYGVRIRDVHLLGR</sequence>
<dbReference type="Proteomes" id="UP000244073">
    <property type="component" value="Unassembled WGS sequence"/>
</dbReference>
<dbReference type="OrthoDB" id="4689212at2759"/>
<dbReference type="InterPro" id="IPR039124">
    <property type="entry name" value="PRA1-like"/>
</dbReference>
<dbReference type="Pfam" id="PF13933">
    <property type="entry name" value="HRXXH"/>
    <property type="match status" value="1"/>
</dbReference>
<dbReference type="VEuPathDB" id="FungiDB:P175DRAFT_0537813"/>
<dbReference type="EMBL" id="MSFN02000001">
    <property type="protein sequence ID" value="PTU24184.1"/>
    <property type="molecule type" value="Genomic_DNA"/>
</dbReference>
<dbReference type="AlphaFoldDB" id="A0A2T5M6M7"/>
<reference evidence="2 3" key="1">
    <citation type="journal article" date="2018" name="Proc. Natl. Acad. Sci. U.S.A.">
        <title>Linking secondary metabolites to gene clusters through genome sequencing of six diverse Aspergillus species.</title>
        <authorList>
            <person name="Kaerboelling I."/>
            <person name="Vesth T.C."/>
            <person name="Frisvad J.C."/>
            <person name="Nybo J.L."/>
            <person name="Theobald S."/>
            <person name="Kuo A."/>
            <person name="Bowyer P."/>
            <person name="Matsuda Y."/>
            <person name="Mondo S."/>
            <person name="Lyhne E.K."/>
            <person name="Kogle M.E."/>
            <person name="Clum A."/>
            <person name="Lipzen A."/>
            <person name="Salamov A."/>
            <person name="Ngan C.Y."/>
            <person name="Daum C."/>
            <person name="Chiniquy J."/>
            <person name="Barry K."/>
            <person name="LaButti K."/>
            <person name="Haridas S."/>
            <person name="Simmons B.A."/>
            <person name="Magnuson J.K."/>
            <person name="Mortensen U.H."/>
            <person name="Larsen T.O."/>
            <person name="Grigoriev I.V."/>
            <person name="Baker S.E."/>
            <person name="Andersen M.R."/>
        </authorList>
    </citation>
    <scope>NUCLEOTIDE SEQUENCE [LARGE SCALE GENOMIC DNA]</scope>
    <source>
        <strain evidence="2 3">IBT 24754</strain>
    </source>
</reference>
<dbReference type="GO" id="GO:0009986">
    <property type="term" value="C:cell surface"/>
    <property type="evidence" value="ECO:0007669"/>
    <property type="project" value="TreeGrafter"/>
</dbReference>
<dbReference type="GO" id="GO:0008270">
    <property type="term" value="F:zinc ion binding"/>
    <property type="evidence" value="ECO:0007669"/>
    <property type="project" value="TreeGrafter"/>
</dbReference>
<dbReference type="GeneID" id="63817207"/>
<comment type="caution">
    <text evidence="2">The sequence shown here is derived from an EMBL/GenBank/DDBJ whole genome shotgun (WGS) entry which is preliminary data.</text>
</comment>
<dbReference type="GO" id="GO:0005576">
    <property type="term" value="C:extracellular region"/>
    <property type="evidence" value="ECO:0007669"/>
    <property type="project" value="TreeGrafter"/>
</dbReference>
<proteinExistence type="predicted"/>
<dbReference type="GO" id="GO:0005178">
    <property type="term" value="F:integrin binding"/>
    <property type="evidence" value="ECO:0007669"/>
    <property type="project" value="TreeGrafter"/>
</dbReference>
<organism evidence="2 3">
    <name type="scientific">Aspergillus ochraceoroseus IBT 24754</name>
    <dbReference type="NCBI Taxonomy" id="1392256"/>
    <lineage>
        <taxon>Eukaryota</taxon>
        <taxon>Fungi</taxon>
        <taxon>Dikarya</taxon>
        <taxon>Ascomycota</taxon>
        <taxon>Pezizomycotina</taxon>
        <taxon>Eurotiomycetes</taxon>
        <taxon>Eurotiomycetidae</taxon>
        <taxon>Eurotiales</taxon>
        <taxon>Aspergillaceae</taxon>
        <taxon>Aspergillus</taxon>
        <taxon>Aspergillus subgen. Nidulantes</taxon>
    </lineage>
</organism>
<dbReference type="PANTHER" id="PTHR39399:SF1">
    <property type="entry name" value="PROTEIN ZPS1"/>
    <property type="match status" value="1"/>
</dbReference>
<feature type="domain" description="Putative peptidase" evidence="1">
    <location>
        <begin position="6"/>
        <end position="100"/>
    </location>
</feature>
<feature type="non-terminal residue" evidence="2">
    <location>
        <position position="1"/>
    </location>
</feature>
<dbReference type="RefSeq" id="XP_040755576.1">
    <property type="nucleotide sequence ID" value="XM_040900325.1"/>
</dbReference>
<dbReference type="SUPFAM" id="SSF55486">
    <property type="entry name" value="Metalloproteases ('zincins'), catalytic domain"/>
    <property type="match status" value="1"/>
</dbReference>
<dbReference type="InterPro" id="IPR029482">
    <property type="entry name" value="HRXXH"/>
</dbReference>
<accession>A0A2T5M6M7</accession>